<protein>
    <submittedName>
        <fullName evidence="8">Bifunctional Homeobox-like domain superfamily/SANT domain/Ubiquitin interacting motif</fullName>
    </submittedName>
</protein>
<keyword evidence="1" id="KW-0479">Metal-binding</keyword>
<reference evidence="8" key="1">
    <citation type="journal article" date="2023" name="Nat. Microbiol.">
        <title>Babesia duncani multi-omics identifies virulence factors and drug targets.</title>
        <authorList>
            <person name="Singh P."/>
            <person name="Lonardi S."/>
            <person name="Liang Q."/>
            <person name="Vydyam P."/>
            <person name="Khabirova E."/>
            <person name="Fang T."/>
            <person name="Gihaz S."/>
            <person name="Thekkiniath J."/>
            <person name="Munshi M."/>
            <person name="Abel S."/>
            <person name="Ciampossin L."/>
            <person name="Batugedara G."/>
            <person name="Gupta M."/>
            <person name="Lu X.M."/>
            <person name="Lenz T."/>
            <person name="Chakravarty S."/>
            <person name="Cornillot E."/>
            <person name="Hu Y."/>
            <person name="Ma W."/>
            <person name="Gonzalez L.M."/>
            <person name="Sanchez S."/>
            <person name="Estrada K."/>
            <person name="Sanchez-Flores A."/>
            <person name="Montero E."/>
            <person name="Harb O.S."/>
            <person name="Le Roch K.G."/>
            <person name="Mamoun C.B."/>
        </authorList>
    </citation>
    <scope>NUCLEOTIDE SEQUENCE</scope>
    <source>
        <strain evidence="8">WA1</strain>
    </source>
</reference>
<comment type="caution">
    <text evidence="8">The sequence shown here is derived from an EMBL/GenBank/DDBJ whole genome shotgun (WGS) entry which is preliminary data.</text>
</comment>
<evidence type="ECO:0000256" key="6">
    <source>
        <dbReference type="SAM" id="MobiDB-lite"/>
    </source>
</evidence>
<keyword evidence="2" id="KW-0863">Zinc-finger</keyword>
<keyword evidence="3" id="KW-0862">Zinc</keyword>
<dbReference type="InterPro" id="IPR017884">
    <property type="entry name" value="SANT_dom"/>
</dbReference>
<keyword evidence="9" id="KW-1185">Reference proteome</keyword>
<gene>
    <name evidence="8" type="ORF">BdWA1_002100</name>
</gene>
<keyword evidence="8" id="KW-0371">Homeobox</keyword>
<feature type="region of interest" description="Disordered" evidence="6">
    <location>
        <begin position="284"/>
        <end position="376"/>
    </location>
</feature>
<keyword evidence="4 8" id="KW-0238">DNA-binding</keyword>
<dbReference type="GO" id="GO:0000122">
    <property type="term" value="P:negative regulation of transcription by RNA polymerase II"/>
    <property type="evidence" value="ECO:0007669"/>
    <property type="project" value="TreeGrafter"/>
</dbReference>
<keyword evidence="5" id="KW-0539">Nucleus</keyword>
<dbReference type="GO" id="GO:0003677">
    <property type="term" value="F:DNA binding"/>
    <property type="evidence" value="ECO:0007669"/>
    <property type="project" value="UniProtKB-KW"/>
</dbReference>
<feature type="region of interest" description="Disordered" evidence="6">
    <location>
        <begin position="1"/>
        <end position="58"/>
    </location>
</feature>
<evidence type="ECO:0000313" key="9">
    <source>
        <dbReference type="Proteomes" id="UP001214638"/>
    </source>
</evidence>
<feature type="compositionally biased region" description="Low complexity" evidence="6">
    <location>
        <begin position="173"/>
        <end position="183"/>
    </location>
</feature>
<dbReference type="GO" id="GO:0042826">
    <property type="term" value="F:histone deacetylase binding"/>
    <property type="evidence" value="ECO:0007669"/>
    <property type="project" value="TreeGrafter"/>
</dbReference>
<feature type="domain" description="SANT" evidence="7">
    <location>
        <begin position="529"/>
        <end position="580"/>
    </location>
</feature>
<evidence type="ECO:0000259" key="7">
    <source>
        <dbReference type="PROSITE" id="PS51293"/>
    </source>
</evidence>
<dbReference type="RefSeq" id="XP_067803693.1">
    <property type="nucleotide sequence ID" value="XM_067947129.1"/>
</dbReference>
<dbReference type="InterPro" id="IPR003903">
    <property type="entry name" value="UIM_dom"/>
</dbReference>
<evidence type="ECO:0000256" key="2">
    <source>
        <dbReference type="ARBA" id="ARBA00022771"/>
    </source>
</evidence>
<dbReference type="GO" id="GO:0005654">
    <property type="term" value="C:nucleoplasm"/>
    <property type="evidence" value="ECO:0007669"/>
    <property type="project" value="TreeGrafter"/>
</dbReference>
<evidence type="ECO:0000256" key="4">
    <source>
        <dbReference type="ARBA" id="ARBA00023125"/>
    </source>
</evidence>
<dbReference type="KEGG" id="bdw:94336398"/>
<dbReference type="GO" id="GO:0003714">
    <property type="term" value="F:transcription corepressor activity"/>
    <property type="evidence" value="ECO:0007669"/>
    <property type="project" value="TreeGrafter"/>
</dbReference>
<feature type="compositionally biased region" description="Polar residues" evidence="6">
    <location>
        <begin position="342"/>
        <end position="362"/>
    </location>
</feature>
<evidence type="ECO:0000256" key="5">
    <source>
        <dbReference type="ARBA" id="ARBA00023242"/>
    </source>
</evidence>
<dbReference type="InterPro" id="IPR009057">
    <property type="entry name" value="Homeodomain-like_sf"/>
</dbReference>
<proteinExistence type="predicted"/>
<evidence type="ECO:0000313" key="8">
    <source>
        <dbReference type="EMBL" id="KAK2196851.1"/>
    </source>
</evidence>
<dbReference type="InterPro" id="IPR040138">
    <property type="entry name" value="MIER/MTA"/>
</dbReference>
<dbReference type="PROSITE" id="PS51293">
    <property type="entry name" value="SANT"/>
    <property type="match status" value="1"/>
</dbReference>
<organism evidence="8 9">
    <name type="scientific">Babesia duncani</name>
    <dbReference type="NCBI Taxonomy" id="323732"/>
    <lineage>
        <taxon>Eukaryota</taxon>
        <taxon>Sar</taxon>
        <taxon>Alveolata</taxon>
        <taxon>Apicomplexa</taxon>
        <taxon>Aconoidasida</taxon>
        <taxon>Piroplasmida</taxon>
        <taxon>Babesiidae</taxon>
        <taxon>Babesia</taxon>
    </lineage>
</organism>
<name>A0AAD9PLP4_9APIC</name>
<dbReference type="AlphaFoldDB" id="A0AAD9PLP4"/>
<sequence length="590" mass="68198">MKPRSNRWDDYNRSNHRYEGSSWSENREPYRYSESRNSPPYDSGARRRRDHMLPDDLDGYHLYSRKRDIHPSDYKYEPRYKPRIYNHDYYDTGRPHVPRDHHSSINGKTRSRHYWDDREPQSSYKYSQRNNRSLTSLDRNIQGRKYHSNLRWTPNVEDNDRGSVDESVEPQNSLESPESSESSKPLDRLETGESLDNFHAPDGDLSAVSVPRKKTNQNTIQRTQQEQKQLDVLNNVHTELKQEDSAITVSKEKKRKVLRKVKAEPTIEDAVPTEAKQVVAVKGKRQYNRKVPIVEKSETSDSSLRDGTPTENVELGGENESIESPEPVKRKRGRPPKIKTEPQVTEEPQVNSEPSPTKNSIGRTVKRNAVKSKVSNSSELLTAKKNTRLAEDNFEAELQLAIQMSMQDAPPNFATHKGDEEIPESHLTPVATSVQPPKRVPLKRGPKQKGTSAKRRRVDSKQKVSIPNPRTNIDAIEQYLDWSERCYCGKSLLDGATTPKSTSQFGISNLAPEFGPIFDLLTCKLRQPHILDLWGPKELVTFELGLFRFGKEFYEIQQLIPTKTVKEIVDLYYLWKKTNRYTLWKANRVY</sequence>
<dbReference type="FunFam" id="1.10.10.60:FF:000012">
    <property type="entry name" value="Metastasis-associated 1 family, member 3"/>
    <property type="match status" value="1"/>
</dbReference>
<dbReference type="EMBL" id="JALLKP010000002">
    <property type="protein sequence ID" value="KAK2196851.1"/>
    <property type="molecule type" value="Genomic_DNA"/>
</dbReference>
<dbReference type="Gene3D" id="1.10.10.60">
    <property type="entry name" value="Homeodomain-like"/>
    <property type="match status" value="1"/>
</dbReference>
<feature type="region of interest" description="Disordered" evidence="6">
    <location>
        <begin position="427"/>
        <end position="467"/>
    </location>
</feature>
<dbReference type="GeneID" id="94336398"/>
<feature type="compositionally biased region" description="Polar residues" evidence="6">
    <location>
        <begin position="121"/>
        <end position="139"/>
    </location>
</feature>
<dbReference type="PANTHER" id="PTHR10865:SF28">
    <property type="entry name" value="ELM2 DOMAIN-CONTAINING PROTEIN"/>
    <property type="match status" value="1"/>
</dbReference>
<feature type="region of interest" description="Disordered" evidence="6">
    <location>
        <begin position="90"/>
        <end position="225"/>
    </location>
</feature>
<dbReference type="Proteomes" id="UP001214638">
    <property type="component" value="Unassembled WGS sequence"/>
</dbReference>
<dbReference type="GO" id="GO:0008270">
    <property type="term" value="F:zinc ion binding"/>
    <property type="evidence" value="ECO:0007669"/>
    <property type="project" value="UniProtKB-KW"/>
</dbReference>
<feature type="compositionally biased region" description="Basic residues" evidence="6">
    <location>
        <begin position="440"/>
        <end position="458"/>
    </location>
</feature>
<evidence type="ECO:0000256" key="1">
    <source>
        <dbReference type="ARBA" id="ARBA00022723"/>
    </source>
</evidence>
<dbReference type="PROSITE" id="PS50330">
    <property type="entry name" value="UIM"/>
    <property type="match status" value="1"/>
</dbReference>
<feature type="compositionally biased region" description="Polar residues" evidence="6">
    <location>
        <begin position="216"/>
        <end position="225"/>
    </location>
</feature>
<feature type="compositionally biased region" description="Basic and acidic residues" evidence="6">
    <location>
        <begin position="1"/>
        <end position="34"/>
    </location>
</feature>
<evidence type="ECO:0000256" key="3">
    <source>
        <dbReference type="ARBA" id="ARBA00022833"/>
    </source>
</evidence>
<accession>A0AAD9PLP4</accession>
<dbReference type="PANTHER" id="PTHR10865">
    <property type="entry name" value="METASTASIS-ASSOCIATED PROTEIN AND MESODERM INDUCTION EARLY RESPONSE PROTEIN"/>
    <property type="match status" value="1"/>
</dbReference>
<feature type="compositionally biased region" description="Basic and acidic residues" evidence="6">
    <location>
        <begin position="90"/>
        <end position="103"/>
    </location>
</feature>
<dbReference type="SUPFAM" id="SSF46689">
    <property type="entry name" value="Homeodomain-like"/>
    <property type="match status" value="1"/>
</dbReference>